<protein>
    <submittedName>
        <fullName evidence="1">4491_t:CDS:1</fullName>
    </submittedName>
</protein>
<accession>A0A9N9EFB5</accession>
<sequence length="46" mass="5130">MTHNIWINTPFTTNASKSAHATINRTGHNLLLVVAIQRSANFDSHQ</sequence>
<keyword evidence="2" id="KW-1185">Reference proteome</keyword>
<organism evidence="1 2">
    <name type="scientific">Cetraspora pellucida</name>
    <dbReference type="NCBI Taxonomy" id="1433469"/>
    <lineage>
        <taxon>Eukaryota</taxon>
        <taxon>Fungi</taxon>
        <taxon>Fungi incertae sedis</taxon>
        <taxon>Mucoromycota</taxon>
        <taxon>Glomeromycotina</taxon>
        <taxon>Glomeromycetes</taxon>
        <taxon>Diversisporales</taxon>
        <taxon>Gigasporaceae</taxon>
        <taxon>Cetraspora</taxon>
    </lineage>
</organism>
<name>A0A9N9EFB5_9GLOM</name>
<dbReference type="OrthoDB" id="2422747at2759"/>
<evidence type="ECO:0000313" key="2">
    <source>
        <dbReference type="Proteomes" id="UP000789759"/>
    </source>
</evidence>
<gene>
    <name evidence="1" type="ORF">CPELLU_LOCUS10599</name>
</gene>
<dbReference type="AlphaFoldDB" id="A0A9N9EFB5"/>
<evidence type="ECO:0000313" key="1">
    <source>
        <dbReference type="EMBL" id="CAG8677442.1"/>
    </source>
</evidence>
<reference evidence="1" key="1">
    <citation type="submission" date="2021-06" db="EMBL/GenBank/DDBJ databases">
        <authorList>
            <person name="Kallberg Y."/>
            <person name="Tangrot J."/>
            <person name="Rosling A."/>
        </authorList>
    </citation>
    <scope>NUCLEOTIDE SEQUENCE</scope>
    <source>
        <strain evidence="1">FL966</strain>
    </source>
</reference>
<proteinExistence type="predicted"/>
<dbReference type="Proteomes" id="UP000789759">
    <property type="component" value="Unassembled WGS sequence"/>
</dbReference>
<dbReference type="EMBL" id="CAJVQA010008805">
    <property type="protein sequence ID" value="CAG8677442.1"/>
    <property type="molecule type" value="Genomic_DNA"/>
</dbReference>
<comment type="caution">
    <text evidence="1">The sequence shown here is derived from an EMBL/GenBank/DDBJ whole genome shotgun (WGS) entry which is preliminary data.</text>
</comment>